<dbReference type="Proteomes" id="UP001302059">
    <property type="component" value="Unassembled WGS sequence"/>
</dbReference>
<evidence type="ECO:0000313" key="2">
    <source>
        <dbReference type="EMBL" id="MDL2343112.1"/>
    </source>
</evidence>
<reference evidence="2 3" key="1">
    <citation type="submission" date="2023-05" db="EMBL/GenBank/DDBJ databases">
        <authorList>
            <person name="Gao F."/>
        </authorList>
    </citation>
    <scope>NUCLEOTIDE SEQUENCE [LARGE SCALE GENOMIC DNA]</scope>
    <source>
        <strain evidence="2 3">MIMF12</strain>
    </source>
</reference>
<name>A0ABT7JEW4_9DEIO</name>
<gene>
    <name evidence="2" type="ORF">QOL99_02995</name>
</gene>
<keyword evidence="3" id="KW-1185">Reference proteome</keyword>
<evidence type="ECO:0000256" key="1">
    <source>
        <dbReference type="SAM" id="Phobius"/>
    </source>
</evidence>
<accession>A0ABT7JEW4</accession>
<keyword evidence="1" id="KW-0812">Transmembrane</keyword>
<dbReference type="RefSeq" id="WP_285521164.1">
    <property type="nucleotide sequence ID" value="NZ_JASNGB010000012.1"/>
</dbReference>
<protein>
    <submittedName>
        <fullName evidence="2">Uncharacterized protein</fullName>
    </submittedName>
</protein>
<comment type="caution">
    <text evidence="2">The sequence shown here is derived from an EMBL/GenBank/DDBJ whole genome shotgun (WGS) entry which is preliminary data.</text>
</comment>
<feature type="transmembrane region" description="Helical" evidence="1">
    <location>
        <begin position="20"/>
        <end position="42"/>
    </location>
</feature>
<proteinExistence type="predicted"/>
<evidence type="ECO:0000313" key="3">
    <source>
        <dbReference type="Proteomes" id="UP001302059"/>
    </source>
</evidence>
<sequence length="53" mass="5723">MPYLWPAYFLCLYLASQPGPAAYFFAVTGPAVGFLALALTLAHLTRKGRAPHA</sequence>
<keyword evidence="1" id="KW-1133">Transmembrane helix</keyword>
<keyword evidence="1" id="KW-0472">Membrane</keyword>
<organism evidence="2 3">
    <name type="scientific">Deinococcus rhizophilus</name>
    <dbReference type="NCBI Taxonomy" id="3049544"/>
    <lineage>
        <taxon>Bacteria</taxon>
        <taxon>Thermotogati</taxon>
        <taxon>Deinococcota</taxon>
        <taxon>Deinococci</taxon>
        <taxon>Deinococcales</taxon>
        <taxon>Deinococcaceae</taxon>
        <taxon>Deinococcus</taxon>
    </lineage>
</organism>
<dbReference type="EMBL" id="JASNGB010000012">
    <property type="protein sequence ID" value="MDL2343112.1"/>
    <property type="molecule type" value="Genomic_DNA"/>
</dbReference>